<dbReference type="InterPro" id="IPR021109">
    <property type="entry name" value="Peptidase_aspartic_dom_sf"/>
</dbReference>
<reference evidence="1 2" key="1">
    <citation type="submission" date="2023-02" db="EMBL/GenBank/DDBJ databases">
        <title>LHISI_Scaffold_Assembly.</title>
        <authorList>
            <person name="Stuart O.P."/>
            <person name="Cleave R."/>
            <person name="Magrath M.J.L."/>
            <person name="Mikheyev A.S."/>
        </authorList>
    </citation>
    <scope>NUCLEOTIDE SEQUENCE [LARGE SCALE GENOMIC DNA]</scope>
    <source>
        <strain evidence="1">Daus_M_001</strain>
        <tissue evidence="1">Leg muscle</tissue>
    </source>
</reference>
<dbReference type="EMBL" id="JARBHB010000004">
    <property type="protein sequence ID" value="KAJ8885112.1"/>
    <property type="molecule type" value="Genomic_DNA"/>
</dbReference>
<evidence type="ECO:0000313" key="2">
    <source>
        <dbReference type="Proteomes" id="UP001159363"/>
    </source>
</evidence>
<evidence type="ECO:0000313" key="1">
    <source>
        <dbReference type="EMBL" id="KAJ8885112.1"/>
    </source>
</evidence>
<protein>
    <recommendedName>
        <fullName evidence="3">Peptidase A2 domain-containing protein</fullName>
    </recommendedName>
</protein>
<name>A0ABQ9HLK4_9NEOP</name>
<accession>A0ABQ9HLK4</accession>
<organism evidence="1 2">
    <name type="scientific">Dryococelus australis</name>
    <dbReference type="NCBI Taxonomy" id="614101"/>
    <lineage>
        <taxon>Eukaryota</taxon>
        <taxon>Metazoa</taxon>
        <taxon>Ecdysozoa</taxon>
        <taxon>Arthropoda</taxon>
        <taxon>Hexapoda</taxon>
        <taxon>Insecta</taxon>
        <taxon>Pterygota</taxon>
        <taxon>Neoptera</taxon>
        <taxon>Polyneoptera</taxon>
        <taxon>Phasmatodea</taxon>
        <taxon>Verophasmatodea</taxon>
        <taxon>Anareolatae</taxon>
        <taxon>Phasmatidae</taxon>
        <taxon>Eurycanthinae</taxon>
        <taxon>Dryococelus</taxon>
    </lineage>
</organism>
<dbReference type="Pfam" id="PF08284">
    <property type="entry name" value="RVP_2"/>
    <property type="match status" value="1"/>
</dbReference>
<dbReference type="Proteomes" id="UP001159363">
    <property type="component" value="Chromosome X"/>
</dbReference>
<keyword evidence="2" id="KW-1185">Reference proteome</keyword>
<dbReference type="Gene3D" id="2.40.70.10">
    <property type="entry name" value="Acid Proteases"/>
    <property type="match status" value="1"/>
</dbReference>
<proteinExistence type="predicted"/>
<sequence length="267" mass="29683">MFCSWQQAALGKRLPEEHQTKVLVLSVTFKGNPCYLLMNTGAQISLMSHKMFQGMQKLFTPQFTVIGLNGKSVPNLGECDVDILINQDAYTLCVQVVESPCNQYDGILGLDFLKLNHATINVAKQKLYLRNKSYVLEREPDKESISTKVVRMGEHVHLKAADDLPPGTGKRVQVNVVLPVSVDCSDVLVKPVLENYFLKFKHCYVARGISHVSYDNGNKVLATVKVLEAENILPCDEVNPVVATECNIPEKVSARIRTARSVPQVTL</sequence>
<gene>
    <name evidence="1" type="ORF">PR048_011308</name>
</gene>
<dbReference type="CDD" id="cd00303">
    <property type="entry name" value="retropepsin_like"/>
    <property type="match status" value="1"/>
</dbReference>
<comment type="caution">
    <text evidence="1">The sequence shown here is derived from an EMBL/GenBank/DDBJ whole genome shotgun (WGS) entry which is preliminary data.</text>
</comment>
<dbReference type="SUPFAM" id="SSF50630">
    <property type="entry name" value="Acid proteases"/>
    <property type="match status" value="1"/>
</dbReference>
<feature type="non-terminal residue" evidence="1">
    <location>
        <position position="267"/>
    </location>
</feature>
<evidence type="ECO:0008006" key="3">
    <source>
        <dbReference type="Google" id="ProtNLM"/>
    </source>
</evidence>